<dbReference type="Pfam" id="PF14500">
    <property type="entry name" value="MMS19_N"/>
    <property type="match status" value="1"/>
</dbReference>
<dbReference type="SUPFAM" id="SSF48371">
    <property type="entry name" value="ARM repeat"/>
    <property type="match status" value="1"/>
</dbReference>
<feature type="domain" description="MMS19 C-terminal" evidence="6">
    <location>
        <begin position="562"/>
        <end position="955"/>
    </location>
</feature>
<evidence type="ECO:0000256" key="3">
    <source>
        <dbReference type="ARBA" id="ARBA00022737"/>
    </source>
</evidence>
<dbReference type="PANTHER" id="PTHR12891:SF0">
    <property type="entry name" value="MMS19 NUCLEOTIDE EXCISION REPAIR PROTEIN HOMOLOG"/>
    <property type="match status" value="1"/>
</dbReference>
<organism evidence="8 9">
    <name type="scientific">Parthenolecanium corni</name>
    <dbReference type="NCBI Taxonomy" id="536013"/>
    <lineage>
        <taxon>Eukaryota</taxon>
        <taxon>Metazoa</taxon>
        <taxon>Ecdysozoa</taxon>
        <taxon>Arthropoda</taxon>
        <taxon>Hexapoda</taxon>
        <taxon>Insecta</taxon>
        <taxon>Pterygota</taxon>
        <taxon>Neoptera</taxon>
        <taxon>Paraneoptera</taxon>
        <taxon>Hemiptera</taxon>
        <taxon>Sternorrhyncha</taxon>
        <taxon>Coccoidea</taxon>
        <taxon>Coccidae</taxon>
        <taxon>Parthenolecanium</taxon>
    </lineage>
</organism>
<dbReference type="InterPro" id="IPR039920">
    <property type="entry name" value="MMS19"/>
</dbReference>
<dbReference type="EMBL" id="JBBCAQ010000037">
    <property type="protein sequence ID" value="KAK7573753.1"/>
    <property type="molecule type" value="Genomic_DNA"/>
</dbReference>
<comment type="function">
    <text evidence="5">Key component of the cytosolic iron-sulfur protein assembly (CIA) complex, a multiprotein complex that mediates the incorporation of iron-sulfur cluster into apoproteins specifically involved in DNA metabolism and genomic integrity. In the CIA complex, MMS19 acts as an adapter between early-acting CIA components and a subset of cellular target iron-sulfur proteins.</text>
</comment>
<dbReference type="GO" id="GO:0097361">
    <property type="term" value="C:cytosolic [4Fe-4S] assembly targeting complex"/>
    <property type="evidence" value="ECO:0007669"/>
    <property type="project" value="UniProtKB-UniRule"/>
</dbReference>
<comment type="similarity">
    <text evidence="2 5">Belongs to the MET18/MMS19 family.</text>
</comment>
<dbReference type="GO" id="GO:0051604">
    <property type="term" value="P:protein maturation"/>
    <property type="evidence" value="ECO:0007669"/>
    <property type="project" value="UniProtKB-UniRule"/>
</dbReference>
<dbReference type="InterPro" id="IPR024687">
    <property type="entry name" value="MMS19_C"/>
</dbReference>
<dbReference type="GO" id="GO:0006281">
    <property type="term" value="P:DNA repair"/>
    <property type="evidence" value="ECO:0007669"/>
    <property type="project" value="UniProtKB-UniRule"/>
</dbReference>
<evidence type="ECO:0000259" key="6">
    <source>
        <dbReference type="Pfam" id="PF12460"/>
    </source>
</evidence>
<reference evidence="8 9" key="1">
    <citation type="submission" date="2024-03" db="EMBL/GenBank/DDBJ databases">
        <title>Adaptation during the transition from Ophiocordyceps entomopathogen to insect associate is accompanied by gene loss and intensified selection.</title>
        <authorList>
            <person name="Ward C.M."/>
            <person name="Onetto C.A."/>
            <person name="Borneman A.R."/>
        </authorList>
    </citation>
    <scope>NUCLEOTIDE SEQUENCE [LARGE SCALE GENOMIC DNA]</scope>
    <source>
        <strain evidence="8">AWRI1</strain>
        <tissue evidence="8">Single Adult Female</tissue>
    </source>
</reference>
<feature type="domain" description="MMS19 N-terminal" evidence="7">
    <location>
        <begin position="47"/>
        <end position="299"/>
    </location>
</feature>
<dbReference type="InterPro" id="IPR016024">
    <property type="entry name" value="ARM-type_fold"/>
</dbReference>
<evidence type="ECO:0000256" key="4">
    <source>
        <dbReference type="ARBA" id="ARBA00023242"/>
    </source>
</evidence>
<protein>
    <recommendedName>
        <fullName evidence="5">MMS19 nucleotide excision repair protein</fullName>
    </recommendedName>
</protein>
<keyword evidence="5" id="KW-0963">Cytoplasm</keyword>
<evidence type="ECO:0000313" key="9">
    <source>
        <dbReference type="Proteomes" id="UP001367676"/>
    </source>
</evidence>
<keyword evidence="9" id="KW-1185">Reference proteome</keyword>
<dbReference type="PANTHER" id="PTHR12891">
    <property type="entry name" value="DNA REPAIR/TRANSCRIPTION PROTEIN MET18/MMS19"/>
    <property type="match status" value="1"/>
</dbReference>
<proteinExistence type="inferred from homology"/>
<dbReference type="Pfam" id="PF12460">
    <property type="entry name" value="MMS19_C"/>
    <property type="match status" value="1"/>
</dbReference>
<name>A0AAN9T8C3_9HEMI</name>
<sequence length="1003" mass="114659">MTDPDTRVEMDPNFFWQLVKSPSDSRETYRSVVTDITNGHSSILKVVESLNDILTNQDLTIRRGGVEILTTILSELPENVLNAEEIKYFIDFYCCLLLDHHSFIPFILKGLLALVKMQQLPDHVVSKIFTAINLNFICQSQPQADRRLCYQLMNVMMDKKPAELQALGPDFVCGYLSIIDSERDPRNLMLLFERLPEFFKNFPLGHLAEDAFEAVSCYFPVDFRSNPKDPRGITRDDLSSALMPCLTANENFHSYVVDLVLEKFTSDLEIAKTDSLILMKQCFRDFPSDKIAESSLTIIPVLVDAMKPGNASIEIQQPCADVVAHILSYLYYHNESNIGEKVISLIYSNLEKFISDIELSFFLPTVRLLAKISASCSTTCQFLTSRMVPKLFSVYPQSTSQLSLVLECFSLLFTPCVSLKINCADILNSTWEQVTKLLENCCENAEKKILVAAFKVSTSIISLLDTKQKIIFYMQLINRIKSETDAEIWNTSADCLQLLAKTYPEEVKNLIDFELINYNPIDDKERDEFQKRLFQFFCVLAPVSGFPKYLDTAVRLHIGLQQSSIDFTDFIIDSIKKLLMKEKTNKFFLAILHDELKLTDYLLKWWEAGTDILPDSASIFDNEQTARNLTYSITIIIRSLDEKSQLNLAVDVFKIIDYSKRFMNSFYYLESQGDLSLPDLDHSLFAILNGIHPNVLTQVLREDLSHIVKYLTTMAVYCSRPFCCLVACRCLATIVNKFLEDSSGLQPQIEFIYVSVNSVFSKNKTSLTINAVNILFHLIKSLLYRNHADVNRCFDELLITLSQPEIHETIKEGFHELSVEDEYFLNAASHFRIESGFRERLFSCAVPKLLEFSKTDSKSVKHTCTISIVYLLANASPNIIQKFFKEIIPLLMSVLVDHESAEVVTLTLDKIKTMLVENTVAFEEYVETFLSRLTVLAREGKFMRIRIAALQCLLQFTKLNPSVILPFKSKISQELVPCLDDKKRLVRQEAVKTRSRWLVLGSM</sequence>
<evidence type="ECO:0000256" key="2">
    <source>
        <dbReference type="ARBA" id="ARBA00009340"/>
    </source>
</evidence>
<keyword evidence="5" id="KW-0206">Cytoskeleton</keyword>
<evidence type="ECO:0000313" key="8">
    <source>
        <dbReference type="EMBL" id="KAK7573753.1"/>
    </source>
</evidence>
<evidence type="ECO:0000256" key="5">
    <source>
        <dbReference type="RuleBase" id="RU367072"/>
    </source>
</evidence>
<dbReference type="AlphaFoldDB" id="A0AAN9T8C3"/>
<keyword evidence="5" id="KW-0234">DNA repair</keyword>
<comment type="caution">
    <text evidence="8">The sequence shown here is derived from an EMBL/GenBank/DDBJ whole genome shotgun (WGS) entry which is preliminary data.</text>
</comment>
<dbReference type="GO" id="GO:0005634">
    <property type="term" value="C:nucleus"/>
    <property type="evidence" value="ECO:0007669"/>
    <property type="project" value="UniProtKB-SubCell"/>
</dbReference>
<dbReference type="InterPro" id="IPR011989">
    <property type="entry name" value="ARM-like"/>
</dbReference>
<accession>A0AAN9T8C3</accession>
<comment type="subcellular location">
    <subcellularLocation>
        <location evidence="5">Cytoplasm</location>
        <location evidence="5">Cytoskeleton</location>
        <location evidence="5">Spindle</location>
    </subcellularLocation>
    <subcellularLocation>
        <location evidence="1 5">Nucleus</location>
    </subcellularLocation>
</comment>
<dbReference type="InterPro" id="IPR029240">
    <property type="entry name" value="MMS19_N"/>
</dbReference>
<evidence type="ECO:0000259" key="7">
    <source>
        <dbReference type="Pfam" id="PF14500"/>
    </source>
</evidence>
<dbReference type="GO" id="GO:0005819">
    <property type="term" value="C:spindle"/>
    <property type="evidence" value="ECO:0007669"/>
    <property type="project" value="UniProtKB-SubCell"/>
</dbReference>
<keyword evidence="3" id="KW-0677">Repeat</keyword>
<comment type="subunit">
    <text evidence="5">Component of the CIA complex.</text>
</comment>
<dbReference type="Gene3D" id="1.25.10.10">
    <property type="entry name" value="Leucine-rich Repeat Variant"/>
    <property type="match status" value="1"/>
</dbReference>
<keyword evidence="5" id="KW-0227">DNA damage</keyword>
<evidence type="ECO:0000256" key="1">
    <source>
        <dbReference type="ARBA" id="ARBA00004123"/>
    </source>
</evidence>
<dbReference type="GO" id="GO:0016226">
    <property type="term" value="P:iron-sulfur cluster assembly"/>
    <property type="evidence" value="ECO:0007669"/>
    <property type="project" value="UniProtKB-UniRule"/>
</dbReference>
<keyword evidence="4 5" id="KW-0539">Nucleus</keyword>
<gene>
    <name evidence="8" type="ORF">V9T40_010944</name>
</gene>
<dbReference type="Proteomes" id="UP001367676">
    <property type="component" value="Unassembled WGS sequence"/>
</dbReference>